<dbReference type="EMBL" id="JBHRYN010000005">
    <property type="protein sequence ID" value="MFC3700478.1"/>
    <property type="molecule type" value="Genomic_DNA"/>
</dbReference>
<dbReference type="Proteomes" id="UP001595710">
    <property type="component" value="Unassembled WGS sequence"/>
</dbReference>
<feature type="transmembrane region" description="Helical" evidence="1">
    <location>
        <begin position="16"/>
        <end position="49"/>
    </location>
</feature>
<dbReference type="RefSeq" id="WP_290281792.1">
    <property type="nucleotide sequence ID" value="NZ_JAUFQI010000001.1"/>
</dbReference>
<sequence>MLHIQIKQRPPWQRAIFLVISLVVVAALLWIGLIVVIGLAVLAIIVAIANKIKIAITGKPLFKTPSHFHRYQSQFKSGDVIEGEVVSPKDPKDD</sequence>
<evidence type="ECO:0000313" key="3">
    <source>
        <dbReference type="Proteomes" id="UP001595710"/>
    </source>
</evidence>
<name>A0ABV7WMD2_9GAMM</name>
<evidence type="ECO:0000313" key="2">
    <source>
        <dbReference type="EMBL" id="MFC3700478.1"/>
    </source>
</evidence>
<keyword evidence="1" id="KW-0812">Transmembrane</keyword>
<keyword evidence="3" id="KW-1185">Reference proteome</keyword>
<evidence type="ECO:0000256" key="1">
    <source>
        <dbReference type="SAM" id="Phobius"/>
    </source>
</evidence>
<protein>
    <submittedName>
        <fullName evidence="2">Uncharacterized protein</fullName>
    </submittedName>
</protein>
<organism evidence="2 3">
    <name type="scientific">Reinekea marina</name>
    <dbReference type="NCBI Taxonomy" id="1310421"/>
    <lineage>
        <taxon>Bacteria</taxon>
        <taxon>Pseudomonadati</taxon>
        <taxon>Pseudomonadota</taxon>
        <taxon>Gammaproteobacteria</taxon>
        <taxon>Oceanospirillales</taxon>
        <taxon>Saccharospirillaceae</taxon>
        <taxon>Reinekea</taxon>
    </lineage>
</organism>
<accession>A0ABV7WMD2</accession>
<proteinExistence type="predicted"/>
<keyword evidence="1" id="KW-1133">Transmembrane helix</keyword>
<comment type="caution">
    <text evidence="2">The sequence shown here is derived from an EMBL/GenBank/DDBJ whole genome shotgun (WGS) entry which is preliminary data.</text>
</comment>
<keyword evidence="1" id="KW-0472">Membrane</keyword>
<reference evidence="3" key="1">
    <citation type="journal article" date="2019" name="Int. J. Syst. Evol. Microbiol.">
        <title>The Global Catalogue of Microorganisms (GCM) 10K type strain sequencing project: providing services to taxonomists for standard genome sequencing and annotation.</title>
        <authorList>
            <consortium name="The Broad Institute Genomics Platform"/>
            <consortium name="The Broad Institute Genome Sequencing Center for Infectious Disease"/>
            <person name="Wu L."/>
            <person name="Ma J."/>
        </authorList>
    </citation>
    <scope>NUCLEOTIDE SEQUENCE [LARGE SCALE GENOMIC DNA]</scope>
    <source>
        <strain evidence="3">CECT 8288</strain>
    </source>
</reference>
<gene>
    <name evidence="2" type="ORF">ACFOND_02415</name>
</gene>